<dbReference type="GO" id="GO:0005524">
    <property type="term" value="F:ATP binding"/>
    <property type="evidence" value="ECO:0007669"/>
    <property type="project" value="UniProtKB-UniRule"/>
</dbReference>
<evidence type="ECO:0000256" key="7">
    <source>
        <dbReference type="ARBA" id="ARBA00022723"/>
    </source>
</evidence>
<dbReference type="InterPro" id="IPR011115">
    <property type="entry name" value="SecA_DEAD"/>
</dbReference>
<dbReference type="OrthoDB" id="9805579at2"/>
<keyword evidence="4 15" id="KW-1003">Cell membrane</keyword>
<keyword evidence="7" id="KW-0479">Metal-binding</keyword>
<dbReference type="GO" id="GO:0031522">
    <property type="term" value="C:cell envelope Sec protein transport complex"/>
    <property type="evidence" value="ECO:0007669"/>
    <property type="project" value="TreeGrafter"/>
</dbReference>
<evidence type="ECO:0000313" key="20">
    <source>
        <dbReference type="Proteomes" id="UP000189542"/>
    </source>
</evidence>
<dbReference type="Proteomes" id="UP000189542">
    <property type="component" value="Unassembled WGS sequence"/>
</dbReference>
<dbReference type="GO" id="GO:0065002">
    <property type="term" value="P:intracellular protein transmembrane transport"/>
    <property type="evidence" value="ECO:0007669"/>
    <property type="project" value="UniProtKB-UniRule"/>
</dbReference>
<proteinExistence type="inferred from homology"/>
<evidence type="ECO:0000313" key="19">
    <source>
        <dbReference type="EMBL" id="ONI58903.1"/>
    </source>
</evidence>
<accession>A0A1V2N7P1</accession>
<gene>
    <name evidence="15" type="primary">secA</name>
    <name evidence="19" type="ORF">AYO25_03600</name>
</gene>
<comment type="catalytic activity">
    <reaction evidence="15">
        <text>ATP + H2O + cellular proteinSide 1 = ADP + phosphate + cellular proteinSide 2.</text>
        <dbReference type="EC" id="7.4.2.8"/>
    </reaction>
</comment>
<dbReference type="Pfam" id="PF07516">
    <property type="entry name" value="SecA_SW"/>
    <property type="match status" value="1"/>
</dbReference>
<dbReference type="HAMAP" id="MF_01382">
    <property type="entry name" value="SecA"/>
    <property type="match status" value="1"/>
</dbReference>
<dbReference type="InterPro" id="IPR014001">
    <property type="entry name" value="Helicase_ATP-bd"/>
</dbReference>
<evidence type="ECO:0000256" key="16">
    <source>
        <dbReference type="RuleBase" id="RU003874"/>
    </source>
</evidence>
<evidence type="ECO:0000259" key="17">
    <source>
        <dbReference type="PROSITE" id="PS51192"/>
    </source>
</evidence>
<dbReference type="NCBIfam" id="TIGR00963">
    <property type="entry name" value="secA"/>
    <property type="match status" value="1"/>
</dbReference>
<dbReference type="InterPro" id="IPR036266">
    <property type="entry name" value="SecA_Wing/Scaffold_sf"/>
</dbReference>
<evidence type="ECO:0000256" key="10">
    <source>
        <dbReference type="ARBA" id="ARBA00022840"/>
    </source>
</evidence>
<dbReference type="SUPFAM" id="SSF52540">
    <property type="entry name" value="P-loop containing nucleoside triphosphate hydrolases"/>
    <property type="match status" value="2"/>
</dbReference>
<dbReference type="PANTHER" id="PTHR30612:SF0">
    <property type="entry name" value="CHLOROPLAST PROTEIN-TRANSPORTING ATPASE"/>
    <property type="match status" value="1"/>
</dbReference>
<dbReference type="InterPro" id="IPR011130">
    <property type="entry name" value="SecA_preprotein_X-link_dom"/>
</dbReference>
<protein>
    <recommendedName>
        <fullName evidence="15 16">Protein translocase subunit SecA</fullName>
        <ecNumber evidence="15">7.4.2.8</ecNumber>
    </recommendedName>
</protein>
<keyword evidence="12 15" id="KW-1278">Translocase</keyword>
<evidence type="ECO:0000256" key="12">
    <source>
        <dbReference type="ARBA" id="ARBA00022967"/>
    </source>
</evidence>
<dbReference type="GO" id="GO:0046872">
    <property type="term" value="F:metal ion binding"/>
    <property type="evidence" value="ECO:0007669"/>
    <property type="project" value="UniProtKB-KW"/>
</dbReference>
<dbReference type="InterPro" id="IPR027417">
    <property type="entry name" value="P-loop_NTPase"/>
</dbReference>
<feature type="binding site" evidence="15">
    <location>
        <position position="89"/>
    </location>
    <ligand>
        <name>ATP</name>
        <dbReference type="ChEBI" id="CHEBI:30616"/>
    </ligand>
</feature>
<keyword evidence="10 15" id="KW-0067">ATP-binding</keyword>
<dbReference type="InterPro" id="IPR020937">
    <property type="entry name" value="SecA_CS"/>
</dbReference>
<dbReference type="Gene3D" id="3.40.50.300">
    <property type="entry name" value="P-loop containing nucleotide triphosphate hydrolases"/>
    <property type="match status" value="2"/>
</dbReference>
<dbReference type="GO" id="GO:0006605">
    <property type="term" value="P:protein targeting"/>
    <property type="evidence" value="ECO:0007669"/>
    <property type="project" value="UniProtKB-UniRule"/>
</dbReference>
<evidence type="ECO:0000256" key="14">
    <source>
        <dbReference type="ARBA" id="ARBA00023136"/>
    </source>
</evidence>
<evidence type="ECO:0000256" key="9">
    <source>
        <dbReference type="ARBA" id="ARBA00022833"/>
    </source>
</evidence>
<comment type="caution">
    <text evidence="19">The sequence shown here is derived from an EMBL/GenBank/DDBJ whole genome shotgun (WGS) entry which is preliminary data.</text>
</comment>
<dbReference type="SUPFAM" id="SSF81886">
    <property type="entry name" value="Helical scaffold and wing domains of SecA"/>
    <property type="match status" value="1"/>
</dbReference>
<keyword evidence="5 15" id="KW-0963">Cytoplasm</keyword>
<dbReference type="InterPro" id="IPR014018">
    <property type="entry name" value="SecA_motor_DEAD"/>
</dbReference>
<dbReference type="InterPro" id="IPR036670">
    <property type="entry name" value="SecA_X-link_sf"/>
</dbReference>
<keyword evidence="9" id="KW-0862">Zinc</keyword>
<dbReference type="InterPro" id="IPR000185">
    <property type="entry name" value="SecA"/>
</dbReference>
<evidence type="ECO:0000256" key="13">
    <source>
        <dbReference type="ARBA" id="ARBA00023010"/>
    </source>
</evidence>
<feature type="domain" description="SecA family profile" evidence="18">
    <location>
        <begin position="5"/>
        <end position="615"/>
    </location>
</feature>
<comment type="subcellular location">
    <subcellularLocation>
        <location evidence="15">Cell membrane</location>
        <topology evidence="15">Peripheral membrane protein</topology>
        <orientation evidence="15">Cytoplasmic side</orientation>
    </subcellularLocation>
    <subcellularLocation>
        <location evidence="15">Cytoplasm</location>
    </subcellularLocation>
    <text evidence="15">Distribution is 50-50.</text>
</comment>
<dbReference type="EC" id="7.4.2.8" evidence="15"/>
<dbReference type="GO" id="GO:0008564">
    <property type="term" value="F:protein-exporting ATPase activity"/>
    <property type="evidence" value="ECO:0007669"/>
    <property type="project" value="UniProtKB-EC"/>
</dbReference>
<dbReference type="GO" id="GO:0017038">
    <property type="term" value="P:protein import"/>
    <property type="evidence" value="ECO:0007669"/>
    <property type="project" value="InterPro"/>
</dbReference>
<dbReference type="GO" id="GO:0043952">
    <property type="term" value="P:protein transport by the Sec complex"/>
    <property type="evidence" value="ECO:0007669"/>
    <property type="project" value="TreeGrafter"/>
</dbReference>
<evidence type="ECO:0000256" key="4">
    <source>
        <dbReference type="ARBA" id="ARBA00022475"/>
    </source>
</evidence>
<keyword evidence="6" id="KW-0997">Cell inner membrane</keyword>
<reference evidence="19 20" key="1">
    <citation type="journal article" date="2017" name="PLoS ONE">
        <title>Genomic sequence of 'Candidatus Liberibacter solanacearum' haplotype C and its comparison with haplotype A and B genomes.</title>
        <authorList>
            <person name="Wang J."/>
            <person name="Haapalainen M."/>
            <person name="Schott T."/>
            <person name="Thompson S.M."/>
            <person name="Smith G.R."/>
            <person name="Nissinen A.I."/>
            <person name="Pirhonen M."/>
        </authorList>
    </citation>
    <scope>NUCLEOTIDE SEQUENCE [LARGE SCALE GENOMIC DNA]</scope>
    <source>
        <strain evidence="19 20">FIN111</strain>
    </source>
</reference>
<dbReference type="AlphaFoldDB" id="A0A1V2N7P1"/>
<dbReference type="InterPro" id="IPR044722">
    <property type="entry name" value="SecA_SF2_C"/>
</dbReference>
<dbReference type="EMBL" id="LVWB01000012">
    <property type="protein sequence ID" value="ONI58903.1"/>
    <property type="molecule type" value="Genomic_DNA"/>
</dbReference>
<dbReference type="PRINTS" id="PR00906">
    <property type="entry name" value="SECA"/>
</dbReference>
<dbReference type="Pfam" id="PF01043">
    <property type="entry name" value="SecA_PP_bind"/>
    <property type="match status" value="1"/>
</dbReference>
<dbReference type="NCBIfam" id="NF009538">
    <property type="entry name" value="PRK12904.1"/>
    <property type="match status" value="1"/>
</dbReference>
<dbReference type="InterPro" id="IPR011116">
    <property type="entry name" value="SecA_Wing/Scaffold"/>
</dbReference>
<dbReference type="Pfam" id="PF02810">
    <property type="entry name" value="SEC-C"/>
    <property type="match status" value="1"/>
</dbReference>
<evidence type="ECO:0000259" key="18">
    <source>
        <dbReference type="PROSITE" id="PS51196"/>
    </source>
</evidence>
<evidence type="ECO:0000256" key="11">
    <source>
        <dbReference type="ARBA" id="ARBA00022927"/>
    </source>
</evidence>
<dbReference type="FunFam" id="3.40.50.300:FF:001790">
    <property type="entry name" value="Protein translocase subunit SecA"/>
    <property type="match status" value="1"/>
</dbReference>
<keyword evidence="11 15" id="KW-0653">Protein transport</keyword>
<dbReference type="Gene3D" id="1.10.3060.10">
    <property type="entry name" value="Helical scaffold and wing domains of SecA"/>
    <property type="match status" value="1"/>
</dbReference>
<dbReference type="Pfam" id="PF21090">
    <property type="entry name" value="P-loop_SecA"/>
    <property type="match status" value="1"/>
</dbReference>
<dbReference type="CDD" id="cd17928">
    <property type="entry name" value="DEXDc_SecA"/>
    <property type="match status" value="1"/>
</dbReference>
<feature type="binding site" evidence="15">
    <location>
        <position position="502"/>
    </location>
    <ligand>
        <name>ATP</name>
        <dbReference type="ChEBI" id="CHEBI:30616"/>
    </ligand>
</feature>
<comment type="function">
    <text evidence="15">Part of the Sec protein translocase complex. Interacts with the SecYEG preprotein conducting channel. Has a central role in coupling the hydrolysis of ATP to the transfer of proteins into and across the cell membrane, serving both as a receptor for the preprotein-SecB complex and as an ATP-driven molecular motor driving the stepwise translocation of polypeptide chains across the membrane.</text>
</comment>
<comment type="similarity">
    <text evidence="2 15 16">Belongs to the SecA family.</text>
</comment>
<evidence type="ECO:0000256" key="6">
    <source>
        <dbReference type="ARBA" id="ARBA00022519"/>
    </source>
</evidence>
<evidence type="ECO:0000256" key="2">
    <source>
        <dbReference type="ARBA" id="ARBA00007650"/>
    </source>
</evidence>
<dbReference type="CDD" id="cd18803">
    <property type="entry name" value="SF2_C_secA"/>
    <property type="match status" value="1"/>
</dbReference>
<keyword evidence="14 15" id="KW-0472">Membrane</keyword>
<dbReference type="InterPro" id="IPR004027">
    <property type="entry name" value="SEC_C_motif"/>
</dbReference>
<dbReference type="SMART" id="SM00958">
    <property type="entry name" value="SecA_PP_bind"/>
    <property type="match status" value="1"/>
</dbReference>
<feature type="domain" description="Helicase ATP-binding" evidence="17">
    <location>
        <begin position="91"/>
        <end position="237"/>
    </location>
</feature>
<keyword evidence="8 15" id="KW-0547">Nucleotide-binding</keyword>
<dbReference type="PROSITE" id="PS51192">
    <property type="entry name" value="HELICASE_ATP_BIND_1"/>
    <property type="match status" value="1"/>
</dbReference>
<dbReference type="PANTHER" id="PTHR30612">
    <property type="entry name" value="SECA INNER MEMBRANE COMPONENT OF SEC PROTEIN SECRETION SYSTEM"/>
    <property type="match status" value="1"/>
</dbReference>
<dbReference type="Pfam" id="PF07517">
    <property type="entry name" value="SecA_DEAD"/>
    <property type="match status" value="1"/>
</dbReference>
<dbReference type="Gene3D" id="3.90.1440.10">
    <property type="entry name" value="SecA, preprotein cross-linking domain"/>
    <property type="match status" value="1"/>
</dbReference>
<dbReference type="SUPFAM" id="SSF81767">
    <property type="entry name" value="Pre-protein crosslinking domain of SecA"/>
    <property type="match status" value="1"/>
</dbReference>
<comment type="subunit">
    <text evidence="15">Monomer and homodimer. Part of the essential Sec protein translocation apparatus which comprises SecA, SecYEG and auxiliary proteins SecDF-YajC and YidC.</text>
</comment>
<dbReference type="GO" id="GO:0005829">
    <property type="term" value="C:cytosol"/>
    <property type="evidence" value="ECO:0007669"/>
    <property type="project" value="TreeGrafter"/>
</dbReference>
<evidence type="ECO:0000256" key="8">
    <source>
        <dbReference type="ARBA" id="ARBA00022741"/>
    </source>
</evidence>
<dbReference type="GO" id="GO:0005886">
    <property type="term" value="C:plasma membrane"/>
    <property type="evidence" value="ECO:0007669"/>
    <property type="project" value="UniProtKB-SubCell"/>
</dbReference>
<dbReference type="PROSITE" id="PS01312">
    <property type="entry name" value="SECA"/>
    <property type="match status" value="1"/>
</dbReference>
<sequence>MFSLIKLASKLFAPSKERRLRPYYKQIAAINGLEEEMSRLSNDELSNKTLEFKRHISDGKSLDDLLVPAFAVVRETAHRILKMRPFDAQLVGGMILHKGCIAEMKTGEGKTLAAVLPVYLNALSGKGVHVVTVNDYLARRDSSSMSPIYEFLGLSTGVVTHNLSDDERRAAYACDITYITNNELGFDYLRDNMQYKRADMVQRGHNFAIVDEVDSILIDEARTPLIISGPIEDQSDLYKTIDSIIARLQPSDYEIDEKQRTVHFSEKGTERIEALLCSENLIKSGGMYDFENVAIVHLVNNALKSHTLFFRDRDYIVNHNEVVIIDEFTGRMMPGRRYADGQHQALEAKERVKIQPENQTLSSITFQNYFLKYKKLSGMTGTASTEAEELANIYNLDVFEVPTNLPVIRIDEHDEIYQTSEEKYAAIIAEIIDSHKKGQPVLVGTSSIEKSEYLANQLRKHKFTNFKILNALYHEQEAYIISQAGIPGAITIATNMAGRGTDIQLGGNVKMRIEHELLNISNEEKRSQRIQQINEEIQSLKSKAIAAGGLYVIATERHESRRIDNQLRGRSGRQGDPGRSKFYLSLQDDLMRIFGSPRMESFLQKIGLEKGEAIIHPWINKAIERAQQKVEARNFETRKNLLKYDDVLNAQRKIIFEQRLEIIDTENILEIIGDMRYETAHSIIKKYIPTNSYPEKWDVEQLESELSEVFGAHFPIIEWRNEDGIDHNEISKRIMDKIDKIAADQQKSFGVEKIQEIGRYIILHTLDYFWREHITMLEHSRSVIGFRGYAQRDPLQEYKSEAFGFFNTLLTSLRRDVVSQLTHIDSSYINNAPEDSPAVSITHCVKKDSGNLVVAHTKEAINIHDISEKKHIKRNDPCPCGNGKKYKHCHGSYT</sequence>
<evidence type="ECO:0000256" key="15">
    <source>
        <dbReference type="HAMAP-Rule" id="MF_01382"/>
    </source>
</evidence>
<dbReference type="FunFam" id="1.10.3060.10:FF:000003">
    <property type="entry name" value="Protein translocase subunit SecA"/>
    <property type="match status" value="1"/>
</dbReference>
<dbReference type="FunFam" id="3.90.1440.10:FF:000001">
    <property type="entry name" value="Preprotein translocase subunit SecA"/>
    <property type="match status" value="1"/>
</dbReference>
<comment type="cofactor">
    <cofactor evidence="1">
        <name>Zn(2+)</name>
        <dbReference type="ChEBI" id="CHEBI:29105"/>
    </cofactor>
</comment>
<dbReference type="PROSITE" id="PS51196">
    <property type="entry name" value="SECA_MOTOR_DEAD"/>
    <property type="match status" value="1"/>
</dbReference>
<dbReference type="RefSeq" id="WP_076969532.1">
    <property type="nucleotide sequence ID" value="NZ_LVWB01000012.1"/>
</dbReference>
<evidence type="ECO:0000256" key="1">
    <source>
        <dbReference type="ARBA" id="ARBA00001947"/>
    </source>
</evidence>
<name>A0A1V2N7P1_9HYPH</name>
<feature type="binding site" evidence="15">
    <location>
        <begin position="107"/>
        <end position="111"/>
    </location>
    <ligand>
        <name>ATP</name>
        <dbReference type="ChEBI" id="CHEBI:30616"/>
    </ligand>
</feature>
<keyword evidence="3 15" id="KW-0813">Transport</keyword>
<evidence type="ECO:0000256" key="5">
    <source>
        <dbReference type="ARBA" id="ARBA00022490"/>
    </source>
</evidence>
<dbReference type="SMART" id="SM00957">
    <property type="entry name" value="SecA_DEAD"/>
    <property type="match status" value="1"/>
</dbReference>
<dbReference type="Gene3D" id="3.10.450.50">
    <property type="match status" value="1"/>
</dbReference>
<keyword evidence="13 15" id="KW-0811">Translocation</keyword>
<organism evidence="19 20">
    <name type="scientific">Candidatus Liberibacter solanacearum</name>
    <dbReference type="NCBI Taxonomy" id="556287"/>
    <lineage>
        <taxon>Bacteria</taxon>
        <taxon>Pseudomonadati</taxon>
        <taxon>Pseudomonadota</taxon>
        <taxon>Alphaproteobacteria</taxon>
        <taxon>Hyphomicrobiales</taxon>
        <taxon>Rhizobiaceae</taxon>
        <taxon>Liberibacter</taxon>
    </lineage>
</organism>
<evidence type="ECO:0000256" key="3">
    <source>
        <dbReference type="ARBA" id="ARBA00022448"/>
    </source>
</evidence>